<sequence>MHKSKTSPEQTATGKGSTNPLAHVDLVKIRTEVYTSQQMVNSSPSSEMNKDESIHEQTAPCKEITNPLKVVALPKSKTEVQTSITLVKPFDLNLRPNRGTQIPKETEGQISAVPTGYKGPKPIMWCLMAQMQLISSVEALDPTYAGAITHEMESASITVLGHIPKSQQLLIQTDEEIQTDEDTIETYYSGFNYLYQYGRIATEKEFVSEHFFTTDKKNVSYFNFYPNTDPDMVYEAYQYGLLTQVYPANNLLEISKFHKELRKAVKTFKNNCFKGKEIDLIIKTTTTIIYWENEKKYGCPPNQPFHYIQVGSAKEKIYSPSQAMQPTLEKMI</sequence>
<name>A0A175YKJ1_DAUCS</name>
<comment type="caution">
    <text evidence="1">The sequence shown here is derived from an EMBL/GenBank/DDBJ whole genome shotgun (WGS) entry which is preliminary data.</text>
</comment>
<proteinExistence type="predicted"/>
<evidence type="ECO:0000313" key="1">
    <source>
        <dbReference type="EMBL" id="KZM83661.1"/>
    </source>
</evidence>
<organism evidence="1">
    <name type="scientific">Daucus carota subsp. sativus</name>
    <name type="common">Carrot</name>
    <dbReference type="NCBI Taxonomy" id="79200"/>
    <lineage>
        <taxon>Eukaryota</taxon>
        <taxon>Viridiplantae</taxon>
        <taxon>Streptophyta</taxon>
        <taxon>Embryophyta</taxon>
        <taxon>Tracheophyta</taxon>
        <taxon>Spermatophyta</taxon>
        <taxon>Magnoliopsida</taxon>
        <taxon>eudicotyledons</taxon>
        <taxon>Gunneridae</taxon>
        <taxon>Pentapetalae</taxon>
        <taxon>asterids</taxon>
        <taxon>campanulids</taxon>
        <taxon>Apiales</taxon>
        <taxon>Apiaceae</taxon>
        <taxon>Apioideae</taxon>
        <taxon>Scandiceae</taxon>
        <taxon>Daucinae</taxon>
        <taxon>Daucus</taxon>
        <taxon>Daucus sect. Daucus</taxon>
    </lineage>
</organism>
<reference evidence="1" key="1">
    <citation type="journal article" date="2016" name="Nat. Genet.">
        <title>A high-quality carrot genome assembly provides new insights into carotenoid accumulation and asterid genome evolution.</title>
        <authorList>
            <person name="Iorizzo M."/>
            <person name="Ellison S."/>
            <person name="Senalik D."/>
            <person name="Zeng P."/>
            <person name="Satapoomin P."/>
            <person name="Huang J."/>
            <person name="Bowman M."/>
            <person name="Iovene M."/>
            <person name="Sanseverino W."/>
            <person name="Cavagnaro P."/>
            <person name="Yildiz M."/>
            <person name="Macko-Podgorni A."/>
            <person name="Moranska E."/>
            <person name="Grzebelus E."/>
            <person name="Grzebelus D."/>
            <person name="Ashrafi H."/>
            <person name="Zheng Z."/>
            <person name="Cheng S."/>
            <person name="Spooner D."/>
            <person name="Van Deynze A."/>
            <person name="Simon P."/>
        </authorList>
    </citation>
    <scope>NUCLEOTIDE SEQUENCE [LARGE SCALE GENOMIC DNA]</scope>
    <source>
        <tissue evidence="1">Leaf</tissue>
    </source>
</reference>
<dbReference type="Gramene" id="KZM83661">
    <property type="protein sequence ID" value="KZM83661"/>
    <property type="gene ID" value="DCAR_028917"/>
</dbReference>
<dbReference type="EMBL" id="LNRQ01000008">
    <property type="protein sequence ID" value="KZM83661.1"/>
    <property type="molecule type" value="Genomic_DNA"/>
</dbReference>
<gene>
    <name evidence="1" type="ORF">DCAR_028917</name>
</gene>
<accession>A0A175YKJ1</accession>
<dbReference type="AlphaFoldDB" id="A0A175YKJ1"/>
<protein>
    <submittedName>
        <fullName evidence="1">Uncharacterized protein</fullName>
    </submittedName>
</protein>